<reference evidence="2" key="1">
    <citation type="journal article" date="2018" name="DNA Res.">
        <title>Multiple hybrid de novo genome assembly of finger millet, an orphan allotetraploid crop.</title>
        <authorList>
            <person name="Hatakeyama M."/>
            <person name="Aluri S."/>
            <person name="Balachadran M.T."/>
            <person name="Sivarajan S.R."/>
            <person name="Patrignani A."/>
            <person name="Gruter S."/>
            <person name="Poveda L."/>
            <person name="Shimizu-Inatsugi R."/>
            <person name="Baeten J."/>
            <person name="Francoijs K.J."/>
            <person name="Nataraja K.N."/>
            <person name="Reddy Y.A.N."/>
            <person name="Phadnis S."/>
            <person name="Ravikumar R.L."/>
            <person name="Schlapbach R."/>
            <person name="Sreeman S.M."/>
            <person name="Shimizu K.K."/>
        </authorList>
    </citation>
    <scope>NUCLEOTIDE SEQUENCE</scope>
</reference>
<organism evidence="2 3">
    <name type="scientific">Eleusine coracana subsp. coracana</name>
    <dbReference type="NCBI Taxonomy" id="191504"/>
    <lineage>
        <taxon>Eukaryota</taxon>
        <taxon>Viridiplantae</taxon>
        <taxon>Streptophyta</taxon>
        <taxon>Embryophyta</taxon>
        <taxon>Tracheophyta</taxon>
        <taxon>Spermatophyta</taxon>
        <taxon>Magnoliopsida</taxon>
        <taxon>Liliopsida</taxon>
        <taxon>Poales</taxon>
        <taxon>Poaceae</taxon>
        <taxon>PACMAD clade</taxon>
        <taxon>Chloridoideae</taxon>
        <taxon>Cynodonteae</taxon>
        <taxon>Eleusininae</taxon>
        <taxon>Eleusine</taxon>
    </lineage>
</organism>
<accession>A0AAV5DHC0</accession>
<dbReference type="EMBL" id="BQKI01000016">
    <property type="protein sequence ID" value="GJN09561.1"/>
    <property type="molecule type" value="Genomic_DNA"/>
</dbReference>
<keyword evidence="3" id="KW-1185">Reference proteome</keyword>
<evidence type="ECO:0000256" key="1">
    <source>
        <dbReference type="SAM" id="MobiDB-lite"/>
    </source>
</evidence>
<sequence length="79" mass="8113">MTPIKGSSSSRTSVRDGSGIIINKPVGVDKSRPRGATRANDAAARRFLEGRATVNYLGPSATTFTAASSSSLASLESKA</sequence>
<evidence type="ECO:0000313" key="3">
    <source>
        <dbReference type="Proteomes" id="UP001054889"/>
    </source>
</evidence>
<feature type="region of interest" description="Disordered" evidence="1">
    <location>
        <begin position="1"/>
        <end position="40"/>
    </location>
</feature>
<feature type="compositionally biased region" description="Low complexity" evidence="1">
    <location>
        <begin position="1"/>
        <end position="19"/>
    </location>
</feature>
<evidence type="ECO:0000313" key="2">
    <source>
        <dbReference type="EMBL" id="GJN09561.1"/>
    </source>
</evidence>
<reference evidence="2" key="2">
    <citation type="submission" date="2021-12" db="EMBL/GenBank/DDBJ databases">
        <title>Resequencing data analysis of finger millet.</title>
        <authorList>
            <person name="Hatakeyama M."/>
            <person name="Aluri S."/>
            <person name="Balachadran M.T."/>
            <person name="Sivarajan S.R."/>
            <person name="Poveda L."/>
            <person name="Shimizu-Inatsugi R."/>
            <person name="Schlapbach R."/>
            <person name="Sreeman S.M."/>
            <person name="Shimizu K.K."/>
        </authorList>
    </citation>
    <scope>NUCLEOTIDE SEQUENCE</scope>
</reference>
<proteinExistence type="predicted"/>
<dbReference type="Proteomes" id="UP001054889">
    <property type="component" value="Unassembled WGS sequence"/>
</dbReference>
<dbReference type="AlphaFoldDB" id="A0AAV5DHC0"/>
<gene>
    <name evidence="2" type="primary">ga27576</name>
    <name evidence="2" type="ORF">PR202_ga27576</name>
</gene>
<protein>
    <submittedName>
        <fullName evidence="2">Uncharacterized protein</fullName>
    </submittedName>
</protein>
<name>A0AAV5DHC0_ELECO</name>
<comment type="caution">
    <text evidence="2">The sequence shown here is derived from an EMBL/GenBank/DDBJ whole genome shotgun (WGS) entry which is preliminary data.</text>
</comment>